<dbReference type="Proteomes" id="UP000265520">
    <property type="component" value="Unassembled WGS sequence"/>
</dbReference>
<organism evidence="1 2">
    <name type="scientific">Trifolium medium</name>
    <dbReference type="NCBI Taxonomy" id="97028"/>
    <lineage>
        <taxon>Eukaryota</taxon>
        <taxon>Viridiplantae</taxon>
        <taxon>Streptophyta</taxon>
        <taxon>Embryophyta</taxon>
        <taxon>Tracheophyta</taxon>
        <taxon>Spermatophyta</taxon>
        <taxon>Magnoliopsida</taxon>
        <taxon>eudicotyledons</taxon>
        <taxon>Gunneridae</taxon>
        <taxon>Pentapetalae</taxon>
        <taxon>rosids</taxon>
        <taxon>fabids</taxon>
        <taxon>Fabales</taxon>
        <taxon>Fabaceae</taxon>
        <taxon>Papilionoideae</taxon>
        <taxon>50 kb inversion clade</taxon>
        <taxon>NPAAA clade</taxon>
        <taxon>Hologalegina</taxon>
        <taxon>IRL clade</taxon>
        <taxon>Trifolieae</taxon>
        <taxon>Trifolium</taxon>
    </lineage>
</organism>
<evidence type="ECO:0000313" key="1">
    <source>
        <dbReference type="EMBL" id="MCI66973.1"/>
    </source>
</evidence>
<sequence>VLRNLETRIGQIAKQVTNNNNQGGSFTANTETNPKEYCKSITTRSGKEIGKGIGDNLETERVVVE</sequence>
<protein>
    <submittedName>
        <fullName evidence="1">Uncharacterized protein</fullName>
    </submittedName>
</protein>
<comment type="caution">
    <text evidence="1">The sequence shown here is derived from an EMBL/GenBank/DDBJ whole genome shotgun (WGS) entry which is preliminary data.</text>
</comment>
<dbReference type="AlphaFoldDB" id="A0A392U0K4"/>
<name>A0A392U0K4_9FABA</name>
<dbReference type="EMBL" id="LXQA010706173">
    <property type="protein sequence ID" value="MCI66973.1"/>
    <property type="molecule type" value="Genomic_DNA"/>
</dbReference>
<evidence type="ECO:0000313" key="2">
    <source>
        <dbReference type="Proteomes" id="UP000265520"/>
    </source>
</evidence>
<keyword evidence="2" id="KW-1185">Reference proteome</keyword>
<reference evidence="1 2" key="1">
    <citation type="journal article" date="2018" name="Front. Plant Sci.">
        <title>Red Clover (Trifolium pratense) and Zigzag Clover (T. medium) - A Picture of Genomic Similarities and Differences.</title>
        <authorList>
            <person name="Dluhosova J."/>
            <person name="Istvanek J."/>
            <person name="Nedelnik J."/>
            <person name="Repkova J."/>
        </authorList>
    </citation>
    <scope>NUCLEOTIDE SEQUENCE [LARGE SCALE GENOMIC DNA]</scope>
    <source>
        <strain evidence="2">cv. 10/8</strain>
        <tissue evidence="1">Leaf</tissue>
    </source>
</reference>
<accession>A0A392U0K4</accession>
<proteinExistence type="predicted"/>
<feature type="non-terminal residue" evidence="1">
    <location>
        <position position="1"/>
    </location>
</feature>